<dbReference type="PANTHER" id="PTHR30005">
    <property type="entry name" value="EXOPOLYPHOSPHATASE"/>
    <property type="match status" value="1"/>
</dbReference>
<feature type="domain" description="Ppx/GppA phosphatase C-terminal" evidence="2">
    <location>
        <begin position="12"/>
        <end position="164"/>
    </location>
</feature>
<dbReference type="STRING" id="1121326.CLMAG_41220"/>
<accession>A0A162RTE6</accession>
<reference evidence="3 4" key="1">
    <citation type="submission" date="2016-04" db="EMBL/GenBank/DDBJ databases">
        <title>Genome sequence of Clostridium magnum DSM 2767.</title>
        <authorList>
            <person name="Poehlein A."/>
            <person name="Uhlig R."/>
            <person name="Fischer R."/>
            <person name="Bahl H."/>
            <person name="Daniel R."/>
        </authorList>
    </citation>
    <scope>NUCLEOTIDE SEQUENCE [LARGE SCALE GENOMIC DNA]</scope>
    <source>
        <strain evidence="3 4">DSM 2767</strain>
    </source>
</reference>
<evidence type="ECO:0000313" key="4">
    <source>
        <dbReference type="Proteomes" id="UP000076603"/>
    </source>
</evidence>
<dbReference type="EC" id="3.6.1.40" evidence="3"/>
<dbReference type="AlphaFoldDB" id="A0A162RTE6"/>
<dbReference type="SUPFAM" id="SSF109604">
    <property type="entry name" value="HD-domain/PDEase-like"/>
    <property type="match status" value="1"/>
</dbReference>
<evidence type="ECO:0000256" key="1">
    <source>
        <dbReference type="ARBA" id="ARBA00007125"/>
    </source>
</evidence>
<dbReference type="Gene3D" id="1.10.3210.10">
    <property type="entry name" value="Hypothetical protein af1432"/>
    <property type="match status" value="1"/>
</dbReference>
<keyword evidence="4" id="KW-1185">Reference proteome</keyword>
<dbReference type="CDD" id="cd00077">
    <property type="entry name" value="HDc"/>
    <property type="match status" value="1"/>
</dbReference>
<dbReference type="PATRIC" id="fig|1121326.3.peg.4177"/>
<comment type="similarity">
    <text evidence="1">Belongs to the GppA/Ppx family.</text>
</comment>
<dbReference type="Pfam" id="PF21447">
    <property type="entry name" value="Ppx-GppA_III"/>
    <property type="match status" value="1"/>
</dbReference>
<name>A0A162RTE6_9CLOT</name>
<comment type="caution">
    <text evidence="3">The sequence shown here is derived from an EMBL/GenBank/DDBJ whole genome shotgun (WGS) entry which is preliminary data.</text>
</comment>
<organism evidence="3 4">
    <name type="scientific">Clostridium magnum DSM 2767</name>
    <dbReference type="NCBI Taxonomy" id="1121326"/>
    <lineage>
        <taxon>Bacteria</taxon>
        <taxon>Bacillati</taxon>
        <taxon>Bacillota</taxon>
        <taxon>Clostridia</taxon>
        <taxon>Eubacteriales</taxon>
        <taxon>Clostridiaceae</taxon>
        <taxon>Clostridium</taxon>
    </lineage>
</organism>
<dbReference type="InterPro" id="IPR050273">
    <property type="entry name" value="GppA/Ppx_hydrolase"/>
</dbReference>
<dbReference type="EMBL" id="LWAE01000005">
    <property type="protein sequence ID" value="KZL90351.1"/>
    <property type="molecule type" value="Genomic_DNA"/>
</dbReference>
<dbReference type="PANTHER" id="PTHR30005:SF0">
    <property type="entry name" value="RETROGRADE REGULATION PROTEIN 2"/>
    <property type="match status" value="1"/>
</dbReference>
<gene>
    <name evidence="3" type="primary">gppA</name>
    <name evidence="3" type="ORF">CLMAG_41220</name>
</gene>
<keyword evidence="3" id="KW-0378">Hydrolase</keyword>
<evidence type="ECO:0000259" key="2">
    <source>
        <dbReference type="Pfam" id="PF21447"/>
    </source>
</evidence>
<proteinExistence type="inferred from homology"/>
<evidence type="ECO:0000313" key="3">
    <source>
        <dbReference type="EMBL" id="KZL90351.1"/>
    </source>
</evidence>
<dbReference type="Proteomes" id="UP000076603">
    <property type="component" value="Unassembled WGS sequence"/>
</dbReference>
<dbReference type="GO" id="GO:0008894">
    <property type="term" value="F:guanosine-5'-triphosphate,3'-diphosphate diphosphatase activity"/>
    <property type="evidence" value="ECO:0007669"/>
    <property type="project" value="UniProtKB-EC"/>
</dbReference>
<dbReference type="OrthoDB" id="9814545at2"/>
<dbReference type="InterPro" id="IPR048950">
    <property type="entry name" value="Ppx_GppA_C"/>
</dbReference>
<sequence length="195" mass="22365">MLNVHSYLSENEVLKIIEKYNVHNILLHEKKVASYAVELFDFINQDYKFSTEDRDFLKYSALLHDIGYFIHKEKHHKHTKYIILKEPILNKLPAETRVLLAAAASSHGKSIDKSIELCSNELKVKLLKLIALLRMADALDHTHNLNVSLEGIKVKNETFKIKISGQGSQYVLKKLKKKSDLFSKVYGMPVSVKCS</sequence>
<dbReference type="InterPro" id="IPR003607">
    <property type="entry name" value="HD/PDEase_dom"/>
</dbReference>
<dbReference type="GO" id="GO:0006357">
    <property type="term" value="P:regulation of transcription by RNA polymerase II"/>
    <property type="evidence" value="ECO:0007669"/>
    <property type="project" value="TreeGrafter"/>
</dbReference>
<protein>
    <submittedName>
        <fullName evidence="3">Guanosine-5'-triphosphate,3'-diphosphate pyrophosphatase</fullName>
        <ecNumber evidence="3">3.6.1.40</ecNumber>
    </submittedName>
</protein>
<dbReference type="RefSeq" id="WP_066626547.1">
    <property type="nucleotide sequence ID" value="NZ_FQXL01000008.1"/>
</dbReference>